<evidence type="ECO:0000313" key="8">
    <source>
        <dbReference type="EMBL" id="ADZ76696.1"/>
    </source>
</evidence>
<comment type="similarity">
    <text evidence="2">Belongs to the SusD family.</text>
</comment>
<organism evidence="8">
    <name type="scientific">Sphingobacterium sp. (strain 21)</name>
    <dbReference type="NCBI Taxonomy" id="743722"/>
    <lineage>
        <taxon>Bacteria</taxon>
        <taxon>Pseudomonadati</taxon>
        <taxon>Bacteroidota</taxon>
        <taxon>Sphingobacteriia</taxon>
        <taxon>Sphingobacteriales</taxon>
        <taxon>Sphingobacteriaceae</taxon>
        <taxon>Sphingobacterium</taxon>
    </lineage>
</organism>
<keyword evidence="4" id="KW-0472">Membrane</keyword>
<dbReference type="KEGG" id="shg:Sph21_0106"/>
<dbReference type="Gene3D" id="1.25.40.390">
    <property type="match status" value="1"/>
</dbReference>
<accession>F4CEK1</accession>
<dbReference type="PROSITE" id="PS51257">
    <property type="entry name" value="PROKAR_LIPOPROTEIN"/>
    <property type="match status" value="1"/>
</dbReference>
<dbReference type="InterPro" id="IPR011990">
    <property type="entry name" value="TPR-like_helical_dom_sf"/>
</dbReference>
<keyword evidence="5" id="KW-0998">Cell outer membrane</keyword>
<dbReference type="Pfam" id="PF14322">
    <property type="entry name" value="SusD-like_3"/>
    <property type="match status" value="1"/>
</dbReference>
<dbReference type="GO" id="GO:0009279">
    <property type="term" value="C:cell outer membrane"/>
    <property type="evidence" value="ECO:0007669"/>
    <property type="project" value="UniProtKB-SubCell"/>
</dbReference>
<gene>
    <name evidence="8" type="ordered locus">Sph21_0106</name>
</gene>
<evidence type="ECO:0000259" key="7">
    <source>
        <dbReference type="Pfam" id="PF14322"/>
    </source>
</evidence>
<dbReference type="InterPro" id="IPR033985">
    <property type="entry name" value="SusD-like_N"/>
</dbReference>
<reference evidence="8" key="1">
    <citation type="submission" date="2011-03" db="EMBL/GenBank/DDBJ databases">
        <title>Complete sequence of Sphingobacterium sp. 21.</title>
        <authorList>
            <consortium name="US DOE Joint Genome Institute"/>
            <person name="Lucas S."/>
            <person name="Copeland A."/>
            <person name="Lapidus A."/>
            <person name="Cheng J.-F."/>
            <person name="Goodwin L."/>
            <person name="Pitluck S."/>
            <person name="Davenport K."/>
            <person name="Detter J.C."/>
            <person name="Han C."/>
            <person name="Tapia R."/>
            <person name="Land M."/>
            <person name="Hauser L."/>
            <person name="Kyrpides N."/>
            <person name="Ivanova N."/>
            <person name="Ovchinnikova G."/>
            <person name="Pagani I."/>
            <person name="Siebers A.K."/>
            <person name="Allgaier M."/>
            <person name="Thelen M.P."/>
            <person name="Hugenholtz P."/>
            <person name="Woyke T."/>
        </authorList>
    </citation>
    <scope>NUCLEOTIDE SEQUENCE</scope>
    <source>
        <strain evidence="8">21</strain>
    </source>
</reference>
<name>F4CEK1_SPHS2</name>
<evidence type="ECO:0000256" key="3">
    <source>
        <dbReference type="ARBA" id="ARBA00022729"/>
    </source>
</evidence>
<dbReference type="STRING" id="743722.Sph21_0106"/>
<dbReference type="EMBL" id="CP002584">
    <property type="protein sequence ID" value="ADZ76696.1"/>
    <property type="molecule type" value="Genomic_DNA"/>
</dbReference>
<evidence type="ECO:0000256" key="2">
    <source>
        <dbReference type="ARBA" id="ARBA00006275"/>
    </source>
</evidence>
<evidence type="ECO:0000256" key="5">
    <source>
        <dbReference type="ARBA" id="ARBA00023237"/>
    </source>
</evidence>
<dbReference type="OrthoDB" id="5694214at2"/>
<keyword evidence="3" id="KW-0732">Signal</keyword>
<protein>
    <submittedName>
        <fullName evidence="8">RagB/SusD domain-containing protein</fullName>
    </submittedName>
</protein>
<dbReference type="eggNOG" id="COG0457">
    <property type="taxonomic scope" value="Bacteria"/>
</dbReference>
<sequence length="581" mass="66012">MERYLKLLNICCLTLFLGLLSCEKFVDRPPLDAITDEGMTFSAREMELYSNKYYGSLPTFGNSYGLGIFGEDQNSDNMVSGDYNFNSRLAGTIPVPTSGGGWSWEEIRGINFFLTNYQRSTEPREKINAYIGEMYFWRAWYYYAKLKNFGDLPWYNKPLTTSSEELYSARLSRSIIADSIIKDLDSAALMLPTIETTAQGRLHRDAALLLQSRVALYEGSWEKYHAGTPFGVGNAEPDKYFEKSADAAKKVIEGGRFAIQPANSKPGEAYWALFNQEDYSAFKDIMLWRKYDMALNNYHFAQQTFVNSANTGLSKALIESYLCTDGKPISVSSLYKGDNEIEELVQNRDPRLTQTMFTRGKPRVINNGDTTGRFTVPDLTLENRLRNTTGYQLFKGLDPAADKNNGNTNGAIIFRYAEVLLNYAEAMAELDRCTQDILDLTVNQLRDRVDMVHLQSGVGFVDPKWDFPEISALLNEIRRERRIELACEGYRFDDLMRWAAANLIRRQALGAKLDQFSEIKEQFQPVLDPRAIAVNGAGYIAPYQYTPSRDGHQFDPDKHYLAPIPINELTLNTNLTQNPGY</sequence>
<evidence type="ECO:0000256" key="4">
    <source>
        <dbReference type="ARBA" id="ARBA00023136"/>
    </source>
</evidence>
<proteinExistence type="inferred from homology"/>
<dbReference type="InterPro" id="IPR012944">
    <property type="entry name" value="SusD_RagB_dom"/>
</dbReference>
<evidence type="ECO:0000256" key="1">
    <source>
        <dbReference type="ARBA" id="ARBA00004442"/>
    </source>
</evidence>
<dbReference type="Pfam" id="PF07980">
    <property type="entry name" value="SusD_RagB"/>
    <property type="match status" value="1"/>
</dbReference>
<evidence type="ECO:0000259" key="6">
    <source>
        <dbReference type="Pfam" id="PF07980"/>
    </source>
</evidence>
<comment type="subcellular location">
    <subcellularLocation>
        <location evidence="1">Cell outer membrane</location>
    </subcellularLocation>
</comment>
<feature type="domain" description="RagB/SusD" evidence="6">
    <location>
        <begin position="307"/>
        <end position="581"/>
    </location>
</feature>
<dbReference type="AlphaFoldDB" id="F4CEK1"/>
<feature type="domain" description="SusD-like N-terminal" evidence="7">
    <location>
        <begin position="66"/>
        <end position="216"/>
    </location>
</feature>
<dbReference type="HOGENOM" id="CLU_015553_0_1_10"/>
<dbReference type="PATRIC" id="fig|743722.3.peg.113"/>
<dbReference type="SUPFAM" id="SSF48452">
    <property type="entry name" value="TPR-like"/>
    <property type="match status" value="1"/>
</dbReference>